<dbReference type="PANTHER" id="PTHR11705:SF143">
    <property type="entry name" value="SLL0236 PROTEIN"/>
    <property type="match status" value="1"/>
</dbReference>
<feature type="domain" description="Peptidase M14" evidence="7">
    <location>
        <begin position="51"/>
        <end position="399"/>
    </location>
</feature>
<dbReference type="Gene3D" id="3.40.630.10">
    <property type="entry name" value="Zn peptidases"/>
    <property type="match status" value="1"/>
</dbReference>
<dbReference type="PANTHER" id="PTHR11705">
    <property type="entry name" value="PROTEASE FAMILY M14 CARBOXYPEPTIDASE A,B"/>
    <property type="match status" value="1"/>
</dbReference>
<dbReference type="EMBL" id="CP034412">
    <property type="protein sequence ID" value="QCY46672.1"/>
    <property type="molecule type" value="Genomic_DNA"/>
</dbReference>
<protein>
    <recommendedName>
        <fullName evidence="7">Peptidase M14 domain-containing protein</fullName>
    </recommendedName>
</protein>
<dbReference type="GO" id="GO:0008270">
    <property type="term" value="F:zinc ion binding"/>
    <property type="evidence" value="ECO:0007669"/>
    <property type="project" value="InterPro"/>
</dbReference>
<evidence type="ECO:0000256" key="5">
    <source>
        <dbReference type="ARBA" id="ARBA00022833"/>
    </source>
</evidence>
<keyword evidence="9" id="KW-1185">Reference proteome</keyword>
<dbReference type="Proteomes" id="UP000307000">
    <property type="component" value="Chromosome"/>
</dbReference>
<evidence type="ECO:0000256" key="3">
    <source>
        <dbReference type="ARBA" id="ARBA00022670"/>
    </source>
</evidence>
<organism evidence="8 9">
    <name type="scientific">Glutamicibacter creatinolyticus</name>
    <dbReference type="NCBI Taxonomy" id="162496"/>
    <lineage>
        <taxon>Bacteria</taxon>
        <taxon>Bacillati</taxon>
        <taxon>Actinomycetota</taxon>
        <taxon>Actinomycetes</taxon>
        <taxon>Micrococcales</taxon>
        <taxon>Micrococcaceae</taxon>
        <taxon>Glutamicibacter</taxon>
    </lineage>
</organism>
<dbReference type="SUPFAM" id="SSF52317">
    <property type="entry name" value="Class I glutamine amidotransferase-like"/>
    <property type="match status" value="1"/>
</dbReference>
<keyword evidence="6" id="KW-0482">Metalloprotease</keyword>
<dbReference type="InterPro" id="IPR000834">
    <property type="entry name" value="Peptidase_M14"/>
</dbReference>
<comment type="similarity">
    <text evidence="2">Belongs to the peptidase M14 family.</text>
</comment>
<name>A0A5B7WS14_9MICC</name>
<dbReference type="Pfam" id="PF00246">
    <property type="entry name" value="Peptidase_M14"/>
    <property type="match status" value="1"/>
</dbReference>
<evidence type="ECO:0000259" key="7">
    <source>
        <dbReference type="Pfam" id="PF00246"/>
    </source>
</evidence>
<gene>
    <name evidence="8" type="ORF">GcLGCM259_0916</name>
</gene>
<dbReference type="KEGG" id="gcr:GcLGCM259_0916"/>
<evidence type="ECO:0000256" key="2">
    <source>
        <dbReference type="ARBA" id="ARBA00005988"/>
    </source>
</evidence>
<evidence type="ECO:0000256" key="6">
    <source>
        <dbReference type="ARBA" id="ARBA00023049"/>
    </source>
</evidence>
<reference evidence="8 9" key="1">
    <citation type="submission" date="2018-12" db="EMBL/GenBank/DDBJ databases">
        <title>Complete Genome Sequence of Glutamicibacter creatinolyticus strain LGCM259,isolated from an abscess of a 12-year-old mare in Italy.</title>
        <authorList>
            <person name="Santos R.G."/>
            <person name="Silva A.L."/>
            <person name="Seyffert N."/>
            <person name="Castro T.L.P."/>
            <person name="Attili A.R."/>
            <person name="Rifici C."/>
            <person name="Mazzullo G."/>
            <person name="Brenig B."/>
            <person name="Venanzi F."/>
            <person name="Azevedo V."/>
        </authorList>
    </citation>
    <scope>NUCLEOTIDE SEQUENCE [LARGE SCALE GENOMIC DNA]</scope>
    <source>
        <strain evidence="8 9">LGCM 259</strain>
    </source>
</reference>
<evidence type="ECO:0000313" key="8">
    <source>
        <dbReference type="EMBL" id="QCY46672.1"/>
    </source>
</evidence>
<dbReference type="GO" id="GO:0005615">
    <property type="term" value="C:extracellular space"/>
    <property type="evidence" value="ECO:0007669"/>
    <property type="project" value="TreeGrafter"/>
</dbReference>
<dbReference type="InterPro" id="IPR029062">
    <property type="entry name" value="Class_I_gatase-like"/>
</dbReference>
<keyword evidence="3" id="KW-0645">Protease</keyword>
<dbReference type="GO" id="GO:0004181">
    <property type="term" value="F:metallocarboxypeptidase activity"/>
    <property type="evidence" value="ECO:0007669"/>
    <property type="project" value="InterPro"/>
</dbReference>
<evidence type="ECO:0000256" key="1">
    <source>
        <dbReference type="ARBA" id="ARBA00001947"/>
    </source>
</evidence>
<comment type="cofactor">
    <cofactor evidence="1">
        <name>Zn(2+)</name>
        <dbReference type="ChEBI" id="CHEBI:29105"/>
    </cofactor>
</comment>
<evidence type="ECO:0000313" key="9">
    <source>
        <dbReference type="Proteomes" id="UP000307000"/>
    </source>
</evidence>
<accession>A0A5B7WS14</accession>
<sequence>MENKISGIPTPADYFGFEIGDEGKLADFETIKKYFQLIAEKSAEADYEVVDQTTDGDDYPLLRMSSEENLNRLDDILAINNRLADPKALAAEAKKQGVSTDDYARELAKTTVPVYYVEASIHSTEVGTTQGLINVVHKLATEDSDETKKILSNMVVVVVPSANPDGQKMVVEYFNKTAGTKYNRTYPDLYHRYVGHDNNRDWFMYTQKESRTRLGIEQKYRPVVQHYMHQAGTLSPRAWVPPWDEPLSTAIDPKTVTGSNSVGMEAQKDLIAEGLSGVQHDDAYGIMWNADVAGYGSFQGTSVWLSEIASNRDLAYTFEDEKLDDQPATMRNPNPYRATSWTFKQNVDYQVKAALSGMNTVAEDAQDFLYNNLYQFTRDTLDWEASAYAYVVPAEQRDPYAVYEMLNILNLGKVEIERATRSFHADGQKYDRGAYIIRTQQPLGRWVDQLLRIDEYPDSARKCTNGCPLIMPYSETTDNLALFFGVDVKAIDSKFKAKTESVREVVQESVRLPRDPGRKGAYVLSPSSYGLGKIIDALQDEGVVTYRASSKVKVSGETLPEGALLIPSGKKARQTLEQAVKDTALPVHAISKMPKTSAIKLKQNTRVGLVRGANNMPGGWMMWMMDQFGMNYEVVEAEDYNNLSKKFDTIVLAPGITTERLTKGLDTSKYPEEFAWAAGVPDGAKKLKNFVKKGGNLVALGSGSETAISALDLPAKNIRPEDRETFNAPGALLAQTYDVSKPAAWGMPKNWPTWYNNDAVFTVKEKKARVSTYPTKGDLLVSGYAKGTDAIAGGTNIAQFTYGKGNVTIAGGHITFRTWPRASWTVVTNAIYNGAGERVTRADLSEETKGSGNNGSK</sequence>
<dbReference type="AlphaFoldDB" id="A0A5B7WS14"/>
<dbReference type="GO" id="GO:0006508">
    <property type="term" value="P:proteolysis"/>
    <property type="evidence" value="ECO:0007669"/>
    <property type="project" value="UniProtKB-KW"/>
</dbReference>
<keyword evidence="4" id="KW-0378">Hydrolase</keyword>
<keyword evidence="5" id="KW-0862">Zinc</keyword>
<dbReference type="SUPFAM" id="SSF53187">
    <property type="entry name" value="Zn-dependent exopeptidases"/>
    <property type="match status" value="1"/>
</dbReference>
<proteinExistence type="inferred from homology"/>
<evidence type="ECO:0000256" key="4">
    <source>
        <dbReference type="ARBA" id="ARBA00022801"/>
    </source>
</evidence>